<reference evidence="2" key="1">
    <citation type="submission" date="2017-11" db="EMBL/GenBank/DDBJ databases">
        <title>Otitis media/interna in a cat caused by the recently described species Corynebacterium provencense.</title>
        <authorList>
            <person name="Kittl S."/>
            <person name="Brodard I."/>
            <person name="Rychener L."/>
            <person name="Jores J."/>
            <person name="Roosje P."/>
            <person name="Gobeli Brawand S."/>
        </authorList>
    </citation>
    <scope>NUCLEOTIDE SEQUENCE [LARGE SCALE GENOMIC DNA]</scope>
    <source>
        <strain evidence="2">17KM38</strain>
    </source>
</reference>
<evidence type="ECO:0000313" key="1">
    <source>
        <dbReference type="EMBL" id="AWT25273.1"/>
    </source>
</evidence>
<keyword evidence="2" id="KW-1185">Reference proteome</keyword>
<accession>A0A2Z3YUZ1</accession>
<dbReference type="KEGG" id="cpre:Csp1_04520"/>
<gene>
    <name evidence="1" type="ORF">Csp1_04520</name>
</gene>
<dbReference type="EMBL" id="CP024988">
    <property type="protein sequence ID" value="AWT25273.1"/>
    <property type="molecule type" value="Genomic_DNA"/>
</dbReference>
<sequence length="374" mass="39245">MTFPQRRARAARHPRVLNSLRCTRRAGAVLTASVLTVSALLVPGLVAPGGGATASAATLPTVPDSLFPPVAENPSVSVTFEDGTPVTETSVAHRGDVLLVHGTGFSPEANRGGFIMPVAPGVPNGVYVLYSGFGDQWRPSEGAPGEARTHPHDELAWVLPDSSLQALPTAPLDMRTPIARESQRMNEDGTFTARIVVDPPEQTPGDNFGVYVYPAAGSVNAAEELFVPLPFSPEPGPNTPAAPTADLVLDAGMVEEVATTAGGKLVPRDGAQVHDDGRVSYSRVEDDGADGNVVRYRGTVHATARFSLADVVVRDPWIETREDGTRLLTAEVSDSYNSSDDAVTRRVLGVLVDNNGTTDLFLGPVNLGQVGTAG</sequence>
<protein>
    <recommendedName>
        <fullName evidence="3">HtaA protein</fullName>
    </recommendedName>
</protein>
<dbReference type="STRING" id="1737425.GCA_900049755_02177"/>
<evidence type="ECO:0000313" key="2">
    <source>
        <dbReference type="Proteomes" id="UP000247696"/>
    </source>
</evidence>
<proteinExistence type="predicted"/>
<evidence type="ECO:0008006" key="3">
    <source>
        <dbReference type="Google" id="ProtNLM"/>
    </source>
</evidence>
<organism evidence="1 2">
    <name type="scientific">Corynebacterium provencense</name>
    <dbReference type="NCBI Taxonomy" id="1737425"/>
    <lineage>
        <taxon>Bacteria</taxon>
        <taxon>Bacillati</taxon>
        <taxon>Actinomycetota</taxon>
        <taxon>Actinomycetes</taxon>
        <taxon>Mycobacteriales</taxon>
        <taxon>Corynebacteriaceae</taxon>
        <taxon>Corynebacterium</taxon>
    </lineage>
</organism>
<dbReference type="RefSeq" id="WP_227871164.1">
    <property type="nucleotide sequence ID" value="NZ_CP024988.1"/>
</dbReference>
<dbReference type="AlphaFoldDB" id="A0A2Z3YUZ1"/>
<name>A0A2Z3YUZ1_9CORY</name>
<dbReference type="Proteomes" id="UP000247696">
    <property type="component" value="Chromosome"/>
</dbReference>